<sequence length="91" mass="10085">MPPRNFLVPPLGTVSLKYAKPWCKDTCGNNVVISYPFGIGASCSVNEWYTVYCNSSKPYLAALNEQLQLLGVDMENQTVTVNMPKFSDCSQ</sequence>
<dbReference type="Proteomes" id="UP001151760">
    <property type="component" value="Unassembled WGS sequence"/>
</dbReference>
<evidence type="ECO:0000313" key="4">
    <source>
        <dbReference type="EMBL" id="GJT43013.1"/>
    </source>
</evidence>
<feature type="non-terminal residue" evidence="4">
    <location>
        <position position="91"/>
    </location>
</feature>
<feature type="domain" description="Wall-associated receptor kinase galacturonan-binding" evidence="3">
    <location>
        <begin position="23"/>
        <end position="82"/>
    </location>
</feature>
<accession>A0ABQ5DVQ0</accession>
<name>A0ABQ5DVQ0_9ASTR</name>
<dbReference type="Pfam" id="PF13947">
    <property type="entry name" value="GUB_WAK_bind"/>
    <property type="match status" value="1"/>
</dbReference>
<dbReference type="InterPro" id="IPR025287">
    <property type="entry name" value="WAK_GUB"/>
</dbReference>
<organism evidence="4 5">
    <name type="scientific">Tanacetum coccineum</name>
    <dbReference type="NCBI Taxonomy" id="301880"/>
    <lineage>
        <taxon>Eukaryota</taxon>
        <taxon>Viridiplantae</taxon>
        <taxon>Streptophyta</taxon>
        <taxon>Embryophyta</taxon>
        <taxon>Tracheophyta</taxon>
        <taxon>Spermatophyta</taxon>
        <taxon>Magnoliopsida</taxon>
        <taxon>eudicotyledons</taxon>
        <taxon>Gunneridae</taxon>
        <taxon>Pentapetalae</taxon>
        <taxon>asterids</taxon>
        <taxon>campanulids</taxon>
        <taxon>Asterales</taxon>
        <taxon>Asteraceae</taxon>
        <taxon>Asteroideae</taxon>
        <taxon>Anthemideae</taxon>
        <taxon>Anthemidinae</taxon>
        <taxon>Tanacetum</taxon>
    </lineage>
</organism>
<keyword evidence="4" id="KW-0418">Kinase</keyword>
<dbReference type="PANTHER" id="PTHR33491">
    <property type="entry name" value="OSJNBA0016N04.9 PROTEIN"/>
    <property type="match status" value="1"/>
</dbReference>
<keyword evidence="4" id="KW-0808">Transferase</keyword>
<evidence type="ECO:0000313" key="5">
    <source>
        <dbReference type="Proteomes" id="UP001151760"/>
    </source>
</evidence>
<protein>
    <submittedName>
        <fullName evidence="4">Wall-associated kinase family protein</fullName>
    </submittedName>
</protein>
<evidence type="ECO:0000259" key="3">
    <source>
        <dbReference type="Pfam" id="PF13947"/>
    </source>
</evidence>
<evidence type="ECO:0000256" key="2">
    <source>
        <dbReference type="ARBA" id="ARBA00022729"/>
    </source>
</evidence>
<gene>
    <name evidence="4" type="ORF">Tco_0951728</name>
</gene>
<evidence type="ECO:0000256" key="1">
    <source>
        <dbReference type="ARBA" id="ARBA00004167"/>
    </source>
</evidence>
<dbReference type="EMBL" id="BQNB010015694">
    <property type="protein sequence ID" value="GJT43013.1"/>
    <property type="molecule type" value="Genomic_DNA"/>
</dbReference>
<reference evidence="4" key="1">
    <citation type="journal article" date="2022" name="Int. J. Mol. Sci.">
        <title>Draft Genome of Tanacetum Coccineum: Genomic Comparison of Closely Related Tanacetum-Family Plants.</title>
        <authorList>
            <person name="Yamashiro T."/>
            <person name="Shiraishi A."/>
            <person name="Nakayama K."/>
            <person name="Satake H."/>
        </authorList>
    </citation>
    <scope>NUCLEOTIDE SEQUENCE</scope>
</reference>
<reference evidence="4" key="2">
    <citation type="submission" date="2022-01" db="EMBL/GenBank/DDBJ databases">
        <authorList>
            <person name="Yamashiro T."/>
            <person name="Shiraishi A."/>
            <person name="Satake H."/>
            <person name="Nakayama K."/>
        </authorList>
    </citation>
    <scope>NUCLEOTIDE SEQUENCE</scope>
</reference>
<comment type="subcellular location">
    <subcellularLocation>
        <location evidence="1">Membrane</location>
        <topology evidence="1">Single-pass membrane protein</topology>
    </subcellularLocation>
</comment>
<proteinExistence type="predicted"/>
<keyword evidence="5" id="KW-1185">Reference proteome</keyword>
<dbReference type="GO" id="GO:0016301">
    <property type="term" value="F:kinase activity"/>
    <property type="evidence" value="ECO:0007669"/>
    <property type="project" value="UniProtKB-KW"/>
</dbReference>
<keyword evidence="2" id="KW-0732">Signal</keyword>
<comment type="caution">
    <text evidence="4">The sequence shown here is derived from an EMBL/GenBank/DDBJ whole genome shotgun (WGS) entry which is preliminary data.</text>
</comment>